<evidence type="ECO:0000256" key="4">
    <source>
        <dbReference type="ARBA" id="ARBA00023136"/>
    </source>
</evidence>
<keyword evidence="8" id="KW-0436">Ligase</keyword>
<feature type="transmembrane region" description="Helical" evidence="6">
    <location>
        <begin position="167"/>
        <end position="189"/>
    </location>
</feature>
<organism evidence="8">
    <name type="scientific">mine drainage metagenome</name>
    <dbReference type="NCBI Taxonomy" id="410659"/>
    <lineage>
        <taxon>unclassified sequences</taxon>
        <taxon>metagenomes</taxon>
        <taxon>ecological metagenomes</taxon>
    </lineage>
</organism>
<feature type="transmembrane region" description="Helical" evidence="6">
    <location>
        <begin position="44"/>
        <end position="63"/>
    </location>
</feature>
<feature type="compositionally biased region" description="Basic and acidic residues" evidence="5">
    <location>
        <begin position="7"/>
        <end position="18"/>
    </location>
</feature>
<evidence type="ECO:0000313" key="8">
    <source>
        <dbReference type="EMBL" id="OIQ78867.1"/>
    </source>
</evidence>
<protein>
    <submittedName>
        <fullName evidence="8">O-antigen ligase</fullName>
    </submittedName>
</protein>
<feature type="transmembrane region" description="Helical" evidence="6">
    <location>
        <begin position="254"/>
        <end position="270"/>
    </location>
</feature>
<dbReference type="AlphaFoldDB" id="A0A1J5QMZ5"/>
<sequence length="470" mass="52203">MTETENTEDKQPAPKRENGATGGHTACIVPAIQPQLESDLQHQWTAYLVGILLVVYPALTLVVPGVANTSLALLFLISLKILLENFFRQRQEKSEARTASRSSARIDRLPTRYAWAYSLAMMSLPIAIFASQWANQRWGWHYYDAASRFLFAIPVFFALRRIPLNKLLVIQYGLILGAFIAAICITYFARDWGSGRLGSGFLNPIHFGDISLTLGVLAALSINLAHKENRLMRFVKILSLLAGIYVSIKTGSRGGWIALPVFLALWIWFGKKTLSRKKIYLRVSMSMVIFLASYALIPEVSHRIDLIKDNLSAYAAGHDNTSIGIRFQLWHVAILLFESHPIFGVGMGGFKAAMPEMLNAKLLTQEAAVFGAQEVHSEILSRASQLGSFGLISILSIYLVPLFLFLRKIQSGSVALKNISRNGIVFVTGFFIYGLTVETFDLTMTAAFYSMSVAVFLAMAYNISNQPSDQ</sequence>
<dbReference type="Pfam" id="PF04932">
    <property type="entry name" value="Wzy_C"/>
    <property type="match status" value="1"/>
</dbReference>
<feature type="transmembrane region" description="Helical" evidence="6">
    <location>
        <begin position="69"/>
        <end position="87"/>
    </location>
</feature>
<proteinExistence type="predicted"/>
<dbReference type="EMBL" id="MLJW01001318">
    <property type="protein sequence ID" value="OIQ78867.1"/>
    <property type="molecule type" value="Genomic_DNA"/>
</dbReference>
<feature type="transmembrane region" description="Helical" evidence="6">
    <location>
        <begin position="114"/>
        <end position="134"/>
    </location>
</feature>
<evidence type="ECO:0000256" key="3">
    <source>
        <dbReference type="ARBA" id="ARBA00022989"/>
    </source>
</evidence>
<accession>A0A1J5QMZ5</accession>
<evidence type="ECO:0000256" key="6">
    <source>
        <dbReference type="SAM" id="Phobius"/>
    </source>
</evidence>
<evidence type="ECO:0000256" key="1">
    <source>
        <dbReference type="ARBA" id="ARBA00004141"/>
    </source>
</evidence>
<keyword evidence="4 6" id="KW-0472">Membrane</keyword>
<feature type="transmembrane region" description="Helical" evidence="6">
    <location>
        <begin position="442"/>
        <end position="463"/>
    </location>
</feature>
<reference evidence="8" key="1">
    <citation type="submission" date="2016-10" db="EMBL/GenBank/DDBJ databases">
        <title>Sequence of Gallionella enrichment culture.</title>
        <authorList>
            <person name="Poehlein A."/>
            <person name="Muehling M."/>
            <person name="Daniel R."/>
        </authorList>
    </citation>
    <scope>NUCLEOTIDE SEQUENCE</scope>
</reference>
<feature type="transmembrane region" description="Helical" evidence="6">
    <location>
        <begin position="418"/>
        <end position="436"/>
    </location>
</feature>
<comment type="subcellular location">
    <subcellularLocation>
        <location evidence="1">Membrane</location>
        <topology evidence="1">Multi-pass membrane protein</topology>
    </subcellularLocation>
</comment>
<feature type="transmembrane region" description="Helical" evidence="6">
    <location>
        <begin position="231"/>
        <end position="248"/>
    </location>
</feature>
<dbReference type="InterPro" id="IPR007016">
    <property type="entry name" value="O-antigen_ligase-rel_domated"/>
</dbReference>
<name>A0A1J5QMZ5_9ZZZZ</name>
<keyword evidence="3 6" id="KW-1133">Transmembrane helix</keyword>
<feature type="domain" description="O-antigen ligase-related" evidence="7">
    <location>
        <begin position="239"/>
        <end position="394"/>
    </location>
</feature>
<dbReference type="GO" id="GO:0016020">
    <property type="term" value="C:membrane"/>
    <property type="evidence" value="ECO:0007669"/>
    <property type="project" value="UniProtKB-SubCell"/>
</dbReference>
<feature type="transmembrane region" description="Helical" evidence="6">
    <location>
        <begin position="386"/>
        <end position="406"/>
    </location>
</feature>
<feature type="transmembrane region" description="Helical" evidence="6">
    <location>
        <begin position="140"/>
        <end position="160"/>
    </location>
</feature>
<evidence type="ECO:0000256" key="5">
    <source>
        <dbReference type="SAM" id="MobiDB-lite"/>
    </source>
</evidence>
<evidence type="ECO:0000259" key="7">
    <source>
        <dbReference type="Pfam" id="PF04932"/>
    </source>
</evidence>
<gene>
    <name evidence="8" type="ORF">GALL_394210</name>
</gene>
<evidence type="ECO:0000256" key="2">
    <source>
        <dbReference type="ARBA" id="ARBA00022692"/>
    </source>
</evidence>
<dbReference type="PANTHER" id="PTHR37422:SF13">
    <property type="entry name" value="LIPOPOLYSACCHARIDE BIOSYNTHESIS PROTEIN PA4999-RELATED"/>
    <property type="match status" value="1"/>
</dbReference>
<feature type="region of interest" description="Disordered" evidence="5">
    <location>
        <begin position="1"/>
        <end position="22"/>
    </location>
</feature>
<feature type="transmembrane region" description="Helical" evidence="6">
    <location>
        <begin position="201"/>
        <end position="224"/>
    </location>
</feature>
<dbReference type="InterPro" id="IPR051533">
    <property type="entry name" value="WaaL-like"/>
</dbReference>
<dbReference type="GO" id="GO:0016874">
    <property type="term" value="F:ligase activity"/>
    <property type="evidence" value="ECO:0007669"/>
    <property type="project" value="UniProtKB-KW"/>
</dbReference>
<dbReference type="PANTHER" id="PTHR37422">
    <property type="entry name" value="TEICHURONIC ACID BIOSYNTHESIS PROTEIN TUAE"/>
    <property type="match status" value="1"/>
</dbReference>
<feature type="transmembrane region" description="Helical" evidence="6">
    <location>
        <begin position="279"/>
        <end position="297"/>
    </location>
</feature>
<comment type="caution">
    <text evidence="8">The sequence shown here is derived from an EMBL/GenBank/DDBJ whole genome shotgun (WGS) entry which is preliminary data.</text>
</comment>
<keyword evidence="2 6" id="KW-0812">Transmembrane</keyword>